<dbReference type="GO" id="GO:0090090">
    <property type="term" value="P:negative regulation of canonical Wnt signaling pathway"/>
    <property type="evidence" value="ECO:0007669"/>
    <property type="project" value="TreeGrafter"/>
</dbReference>
<protein>
    <submittedName>
        <fullName evidence="10 12">CMGC/GSK protein kinase</fullName>
    </submittedName>
</protein>
<dbReference type="STRING" id="7209.A0A1I7VYH4"/>
<evidence type="ECO:0000256" key="2">
    <source>
        <dbReference type="ARBA" id="ARBA00022527"/>
    </source>
</evidence>
<dbReference type="SUPFAM" id="SSF56112">
    <property type="entry name" value="Protein kinase-like (PK-like)"/>
    <property type="match status" value="1"/>
</dbReference>
<keyword evidence="5 10" id="KW-0418">Kinase</keyword>
<dbReference type="GO" id="GO:0030154">
    <property type="term" value="P:cell differentiation"/>
    <property type="evidence" value="ECO:0007669"/>
    <property type="project" value="TreeGrafter"/>
</dbReference>
<accession>A0A1S0U727</accession>
<evidence type="ECO:0000313" key="10">
    <source>
        <dbReference type="EMBL" id="EFO25404.2"/>
    </source>
</evidence>
<dbReference type="InterPro" id="IPR008271">
    <property type="entry name" value="Ser/Thr_kinase_AS"/>
</dbReference>
<dbReference type="KEGG" id="loa:LOAG_03082"/>
<dbReference type="InterPro" id="IPR011009">
    <property type="entry name" value="Kinase-like_dom_sf"/>
</dbReference>
<dbReference type="GO" id="GO:0030424">
    <property type="term" value="C:axon"/>
    <property type="evidence" value="ECO:0007669"/>
    <property type="project" value="TreeGrafter"/>
</dbReference>
<dbReference type="eggNOG" id="KOG0658">
    <property type="taxonomic scope" value="Eukaryota"/>
</dbReference>
<dbReference type="SMART" id="SM00220">
    <property type="entry name" value="S_TKc"/>
    <property type="match status" value="1"/>
</dbReference>
<keyword evidence="4 7" id="KW-0547">Nucleotide-binding</keyword>
<evidence type="ECO:0000259" key="9">
    <source>
        <dbReference type="PROSITE" id="PS50011"/>
    </source>
</evidence>
<keyword evidence="2 8" id="KW-0723">Serine/threonine-protein kinase</keyword>
<dbReference type="RefSeq" id="XP_020303420.1">
    <property type="nucleotide sequence ID" value="XM_020446208.1"/>
</dbReference>
<dbReference type="Gene3D" id="3.30.200.20">
    <property type="entry name" value="Phosphorylase Kinase, domain 1"/>
    <property type="match status" value="1"/>
</dbReference>
<reference evidence="12" key="2">
    <citation type="submission" date="2016-11" db="UniProtKB">
        <authorList>
            <consortium name="WormBaseParasite"/>
        </authorList>
    </citation>
    <scope>IDENTIFICATION</scope>
</reference>
<dbReference type="InParanoid" id="A0A1I7VYH4"/>
<gene>
    <name evidence="10 12" type="ORF">LOAG_03082</name>
</gene>
<organism evidence="11 12">
    <name type="scientific">Loa loa</name>
    <name type="common">Eye worm</name>
    <name type="synonym">Filaria loa</name>
    <dbReference type="NCBI Taxonomy" id="7209"/>
    <lineage>
        <taxon>Eukaryota</taxon>
        <taxon>Metazoa</taxon>
        <taxon>Ecdysozoa</taxon>
        <taxon>Nematoda</taxon>
        <taxon>Chromadorea</taxon>
        <taxon>Rhabditida</taxon>
        <taxon>Spirurina</taxon>
        <taxon>Spiruromorpha</taxon>
        <taxon>Filarioidea</taxon>
        <taxon>Onchocercidae</taxon>
        <taxon>Loa</taxon>
    </lineage>
</organism>
<dbReference type="GO" id="GO:0004674">
    <property type="term" value="F:protein serine/threonine kinase activity"/>
    <property type="evidence" value="ECO:0007669"/>
    <property type="project" value="UniProtKB-KW"/>
</dbReference>
<dbReference type="GO" id="GO:0005634">
    <property type="term" value="C:nucleus"/>
    <property type="evidence" value="ECO:0007669"/>
    <property type="project" value="TreeGrafter"/>
</dbReference>
<keyword evidence="3" id="KW-0808">Transferase</keyword>
<dbReference type="OMA" id="YVKLYMF"/>
<evidence type="ECO:0000256" key="1">
    <source>
        <dbReference type="ARBA" id="ARBA00005527"/>
    </source>
</evidence>
<dbReference type="Pfam" id="PF00069">
    <property type="entry name" value="Pkinase"/>
    <property type="match status" value="1"/>
</dbReference>
<keyword evidence="11" id="KW-1185">Reference proteome</keyword>
<dbReference type="Gene3D" id="1.10.510.10">
    <property type="entry name" value="Transferase(Phosphotransferase) domain 1"/>
    <property type="match status" value="1"/>
</dbReference>
<dbReference type="GO" id="GO:0032436">
    <property type="term" value="P:positive regulation of proteasomal ubiquitin-dependent protein catabolic process"/>
    <property type="evidence" value="ECO:0007669"/>
    <property type="project" value="TreeGrafter"/>
</dbReference>
<dbReference type="GO" id="GO:0070507">
    <property type="term" value="P:regulation of microtubule cytoskeleton organization"/>
    <property type="evidence" value="ECO:0007669"/>
    <property type="project" value="TreeGrafter"/>
</dbReference>
<dbReference type="InterPro" id="IPR017441">
    <property type="entry name" value="Protein_kinase_ATP_BS"/>
</dbReference>
<evidence type="ECO:0000256" key="3">
    <source>
        <dbReference type="ARBA" id="ARBA00022679"/>
    </source>
</evidence>
<dbReference type="PROSITE" id="PS00107">
    <property type="entry name" value="PROTEIN_KINASE_ATP"/>
    <property type="match status" value="1"/>
</dbReference>
<evidence type="ECO:0000313" key="12">
    <source>
        <dbReference type="WBParaSite" id="EN70_7682"/>
    </source>
</evidence>
<dbReference type="EMBL" id="JH712095">
    <property type="protein sequence ID" value="EFO25404.2"/>
    <property type="molecule type" value="Genomic_DNA"/>
</dbReference>
<reference evidence="10 11" key="1">
    <citation type="submission" date="2012-04" db="EMBL/GenBank/DDBJ databases">
        <title>The Genome Sequence of Loa loa.</title>
        <authorList>
            <consortium name="The Broad Institute Genome Sequencing Platform"/>
            <consortium name="Broad Institute Genome Sequencing Center for Infectious Disease"/>
            <person name="Nutman T.B."/>
            <person name="Fink D.L."/>
            <person name="Russ C."/>
            <person name="Young S."/>
            <person name="Zeng Q."/>
            <person name="Gargeya S."/>
            <person name="Alvarado L."/>
            <person name="Berlin A."/>
            <person name="Chapman S.B."/>
            <person name="Chen Z."/>
            <person name="Freedman E."/>
            <person name="Gellesch M."/>
            <person name="Goldberg J."/>
            <person name="Griggs A."/>
            <person name="Gujja S."/>
            <person name="Heilman E.R."/>
            <person name="Heiman D."/>
            <person name="Howarth C."/>
            <person name="Mehta T."/>
            <person name="Neiman D."/>
            <person name="Pearson M."/>
            <person name="Roberts A."/>
            <person name="Saif S."/>
            <person name="Shea T."/>
            <person name="Shenoy N."/>
            <person name="Sisk P."/>
            <person name="Stolte C."/>
            <person name="Sykes S."/>
            <person name="White J."/>
            <person name="Yandava C."/>
            <person name="Haas B."/>
            <person name="Henn M.R."/>
            <person name="Nusbaum C."/>
            <person name="Birren B."/>
        </authorList>
    </citation>
    <scope>NUCLEOTIDE SEQUENCE [LARGE SCALE GENOMIC DNA]</scope>
</reference>
<dbReference type="FunFam" id="1.10.510.10:FF:000082">
    <property type="entry name" value="Shaggy-related protein kinase kappa"/>
    <property type="match status" value="1"/>
</dbReference>
<dbReference type="FunFam" id="3.30.200.20:FF:000009">
    <property type="entry name" value="Glycogen synthase kinase-3 beta"/>
    <property type="match status" value="1"/>
</dbReference>
<dbReference type="GO" id="GO:0005524">
    <property type="term" value="F:ATP binding"/>
    <property type="evidence" value="ECO:0007669"/>
    <property type="project" value="UniProtKB-UniRule"/>
</dbReference>
<proteinExistence type="inferred from homology"/>
<evidence type="ECO:0000256" key="8">
    <source>
        <dbReference type="RuleBase" id="RU000304"/>
    </source>
</evidence>
<dbReference type="AlphaFoldDB" id="A0A1I7VYH4"/>
<dbReference type="Proteomes" id="UP000095285">
    <property type="component" value="Unassembled WGS sequence"/>
</dbReference>
<keyword evidence="6 7" id="KW-0067">ATP-binding</keyword>
<dbReference type="WBParaSite" id="EN70_7682">
    <property type="protein sequence ID" value="EN70_7682"/>
    <property type="gene ID" value="EN70_7682"/>
</dbReference>
<dbReference type="PROSITE" id="PS50011">
    <property type="entry name" value="PROTEIN_KINASE_DOM"/>
    <property type="match status" value="1"/>
</dbReference>
<dbReference type="PANTHER" id="PTHR24057">
    <property type="entry name" value="GLYCOGEN SYNTHASE KINASE-3 ALPHA"/>
    <property type="match status" value="1"/>
</dbReference>
<evidence type="ECO:0000313" key="11">
    <source>
        <dbReference type="Proteomes" id="UP000095285"/>
    </source>
</evidence>
<feature type="domain" description="Protein kinase" evidence="9">
    <location>
        <begin position="20"/>
        <end position="304"/>
    </location>
</feature>
<dbReference type="GeneID" id="9940469"/>
<dbReference type="OrthoDB" id="272141at2759"/>
<name>A0A1I7VYH4_LOALO</name>
<evidence type="ECO:0000256" key="6">
    <source>
        <dbReference type="ARBA" id="ARBA00022840"/>
    </source>
</evidence>
<feature type="binding site" evidence="7">
    <location>
        <position position="50"/>
    </location>
    <ligand>
        <name>ATP</name>
        <dbReference type="ChEBI" id="CHEBI:30616"/>
    </ligand>
</feature>
<dbReference type="InterPro" id="IPR000719">
    <property type="entry name" value="Prot_kinase_dom"/>
</dbReference>
<evidence type="ECO:0000256" key="7">
    <source>
        <dbReference type="PROSITE-ProRule" id="PRU10141"/>
    </source>
</evidence>
<dbReference type="InterPro" id="IPR050591">
    <property type="entry name" value="GSK-3"/>
</dbReference>
<dbReference type="InterPro" id="IPR039192">
    <property type="entry name" value="STKc_GSK3"/>
</dbReference>
<evidence type="ECO:0000256" key="4">
    <source>
        <dbReference type="ARBA" id="ARBA00022741"/>
    </source>
</evidence>
<sequence>MTTVLASSGQGPDRQVEVQYSDAKIVGSGSFGVVYLAELVDTGEQIAIKKVLQDKRFKNRELQIMRKLNHKNVVQLKYFFYSNGEKKDELYLNLILEFVPETVYRVARHYTKLRQAVPIIYVKLYMFQLFRALAYIHQLGICHRDIKPQNLLIDTKTAVLKLCDFGSAKYLIRDEPNVSYICSRYYRAPELIFGATNYTSSIDMWSAGTVLAELLLGQPIFPGDSGVDQLVEIIKVLGTPSKAHIHEMNPDYKERTFPSIKPRPWIRVFRSNTNLEAVDLVSLVLIYSPHQRPSPLEACAHSFFDVLRNPGTKLPNGRNIPSCIDFTSEELCCDSAMASLLCGAQVKKMDFVDNEETINCSNVNAVNS</sequence>
<dbReference type="PANTHER" id="PTHR24057:SF0">
    <property type="entry name" value="PROTEIN KINASE SHAGGY-RELATED"/>
    <property type="match status" value="1"/>
</dbReference>
<evidence type="ECO:0000256" key="5">
    <source>
        <dbReference type="ARBA" id="ARBA00022777"/>
    </source>
</evidence>
<dbReference type="GO" id="GO:0007165">
    <property type="term" value="P:signal transduction"/>
    <property type="evidence" value="ECO:0007669"/>
    <property type="project" value="TreeGrafter"/>
</dbReference>
<comment type="similarity">
    <text evidence="1">Belongs to the protein kinase superfamily. CMGC Ser/Thr protein kinase family. GSK-3 subfamily.</text>
</comment>
<dbReference type="PROSITE" id="PS00108">
    <property type="entry name" value="PROTEIN_KINASE_ST"/>
    <property type="match status" value="1"/>
</dbReference>
<accession>A0A1I7VYH4</accession>
<dbReference type="CDD" id="cd14137">
    <property type="entry name" value="STKc_GSK3"/>
    <property type="match status" value="1"/>
</dbReference>
<dbReference type="GO" id="GO:0005829">
    <property type="term" value="C:cytosol"/>
    <property type="evidence" value="ECO:0007669"/>
    <property type="project" value="TreeGrafter"/>
</dbReference>
<dbReference type="CTD" id="9940469"/>